<dbReference type="InterPro" id="IPR032710">
    <property type="entry name" value="NTF2-like_dom_sf"/>
</dbReference>
<evidence type="ECO:0000313" key="2">
    <source>
        <dbReference type="EMBL" id="MBB4284336.1"/>
    </source>
</evidence>
<reference evidence="2 3" key="1">
    <citation type="submission" date="2020-08" db="EMBL/GenBank/DDBJ databases">
        <title>Genome sequencing of Purple Non-Sulfur Bacteria from various extreme environments.</title>
        <authorList>
            <person name="Mayer M."/>
        </authorList>
    </citation>
    <scope>NUCLEOTIDE SEQUENCE [LARGE SCALE GENOMIC DNA]</scope>
    <source>
        <strain evidence="2 3">JA135</strain>
    </source>
</reference>
<dbReference type="Pfam" id="PF12680">
    <property type="entry name" value="SnoaL_2"/>
    <property type="match status" value="1"/>
</dbReference>
<organism evidence="2 3">
    <name type="scientific">Roseospira goensis</name>
    <dbReference type="NCBI Taxonomy" id="391922"/>
    <lineage>
        <taxon>Bacteria</taxon>
        <taxon>Pseudomonadati</taxon>
        <taxon>Pseudomonadota</taxon>
        <taxon>Alphaproteobacteria</taxon>
        <taxon>Rhodospirillales</taxon>
        <taxon>Rhodospirillaceae</taxon>
        <taxon>Roseospira</taxon>
    </lineage>
</organism>
<evidence type="ECO:0000259" key="1">
    <source>
        <dbReference type="Pfam" id="PF12680"/>
    </source>
</evidence>
<dbReference type="SUPFAM" id="SSF54427">
    <property type="entry name" value="NTF2-like"/>
    <property type="match status" value="1"/>
</dbReference>
<comment type="caution">
    <text evidence="2">The sequence shown here is derived from an EMBL/GenBank/DDBJ whole genome shotgun (WGS) entry which is preliminary data.</text>
</comment>
<gene>
    <name evidence="2" type="ORF">GGD88_000042</name>
</gene>
<dbReference type="Gene3D" id="3.10.450.50">
    <property type="match status" value="1"/>
</dbReference>
<dbReference type="Proteomes" id="UP000555728">
    <property type="component" value="Unassembled WGS sequence"/>
</dbReference>
<evidence type="ECO:0000313" key="3">
    <source>
        <dbReference type="Proteomes" id="UP000555728"/>
    </source>
</evidence>
<protein>
    <recommendedName>
        <fullName evidence="1">SnoaL-like domain-containing protein</fullName>
    </recommendedName>
</protein>
<dbReference type="RefSeq" id="WP_343056160.1">
    <property type="nucleotide sequence ID" value="NZ_JACIGI010000001.1"/>
</dbReference>
<sequence length="155" mass="17230">MTEPAAPQPPSQHALAGAARYVAFFETMTPAALDDGLDAVASPDIHFVDPFNDVTGVAALRRILRAMYGDTRDPRFVVTHRAFDGDVCFLRWRFTAGVPALRADLEIVGMTELRFAADGRVCEHVDHWDAAGQMYERVPGLGWVLRRLRRRLGHG</sequence>
<dbReference type="InterPro" id="IPR037401">
    <property type="entry name" value="SnoaL-like"/>
</dbReference>
<dbReference type="EMBL" id="JACIGI010000001">
    <property type="protein sequence ID" value="MBB4284336.1"/>
    <property type="molecule type" value="Genomic_DNA"/>
</dbReference>
<accession>A0A7W6RWF0</accession>
<keyword evidence="3" id="KW-1185">Reference proteome</keyword>
<name>A0A7W6RWF0_9PROT</name>
<proteinExistence type="predicted"/>
<feature type="domain" description="SnoaL-like" evidence="1">
    <location>
        <begin position="22"/>
        <end position="124"/>
    </location>
</feature>
<dbReference type="AlphaFoldDB" id="A0A7W6RWF0"/>